<dbReference type="RefSeq" id="WP_042496113.1">
    <property type="nucleotide sequence ID" value="NZ_BBNU01000003.1"/>
</dbReference>
<comment type="caution">
    <text evidence="1">The sequence shown here is derived from an EMBL/GenBank/DDBJ whole genome shotgun (WGS) entry which is preliminary data.</text>
</comment>
<dbReference type="AlphaFoldDB" id="A0A090WND9"/>
<evidence type="ECO:0000313" key="2">
    <source>
        <dbReference type="Proteomes" id="UP000029643"/>
    </source>
</evidence>
<dbReference type="SUPFAM" id="SSF81901">
    <property type="entry name" value="HCP-like"/>
    <property type="match status" value="1"/>
</dbReference>
<organism evidence="1 2">
    <name type="scientific">Algibacter lectus</name>
    <dbReference type="NCBI Taxonomy" id="221126"/>
    <lineage>
        <taxon>Bacteria</taxon>
        <taxon>Pseudomonadati</taxon>
        <taxon>Bacteroidota</taxon>
        <taxon>Flavobacteriia</taxon>
        <taxon>Flavobacteriales</taxon>
        <taxon>Flavobacteriaceae</taxon>
        <taxon>Algibacter</taxon>
    </lineage>
</organism>
<evidence type="ECO:0000313" key="1">
    <source>
        <dbReference type="EMBL" id="GAL78481.1"/>
    </source>
</evidence>
<dbReference type="Pfam" id="PF13174">
    <property type="entry name" value="TPR_6"/>
    <property type="match status" value="1"/>
</dbReference>
<dbReference type="Proteomes" id="UP000029643">
    <property type="component" value="Unassembled WGS sequence"/>
</dbReference>
<gene>
    <name evidence="1" type="ORF">JCM19274_945</name>
</gene>
<dbReference type="STRING" id="221126.SAMN04489722_103213"/>
<dbReference type="PANTHER" id="PTHR12558">
    <property type="entry name" value="CELL DIVISION CYCLE 16,23,27"/>
    <property type="match status" value="1"/>
</dbReference>
<dbReference type="Pfam" id="PF13432">
    <property type="entry name" value="TPR_16"/>
    <property type="match status" value="1"/>
</dbReference>
<dbReference type="PANTHER" id="PTHR12558:SF13">
    <property type="entry name" value="CELL DIVISION CYCLE PROTEIN 27 HOMOLOG"/>
    <property type="match status" value="1"/>
</dbReference>
<dbReference type="InterPro" id="IPR011990">
    <property type="entry name" value="TPR-like_helical_dom_sf"/>
</dbReference>
<dbReference type="EMBL" id="BBNU01000003">
    <property type="protein sequence ID" value="GAL78481.1"/>
    <property type="molecule type" value="Genomic_DNA"/>
</dbReference>
<accession>A0A090WND9</accession>
<dbReference type="GO" id="GO:0051301">
    <property type="term" value="P:cell division"/>
    <property type="evidence" value="ECO:0007669"/>
    <property type="project" value="TreeGrafter"/>
</dbReference>
<dbReference type="InterPro" id="IPR019734">
    <property type="entry name" value="TPR_rpt"/>
</dbReference>
<sequence>MRIFLILCLFISTNIFSQSDILAREYFKNGDFKKALAEYKKIYEGPSTSLTNINAIVETHQQLEQYAEAEAFLLEVMEDIAYSGFLVDLGYNFQLQKDTVNARLQYNKALESIDLRASNVFSVAKGGFQNHSLLDEAILAYEKGVALNPKYNFDLQLAQLYGEQGKVEKMFTSYIDYVEANPFTVNNIKRSINDFISENSDNENNIIFRKILLKKAQQTPDLLWNELLSWLFVQQKDIKKAFVQEKAIFNRQPESLNRIADLAVIATNEKAYETAKEIYTYLIEKAQDTGTKVSANYHLLQLEEKVSSKENYEAIEAKYLELFEEFGSVSQTLKLQIAYAHFLAFYKNETTKATSFLEKSLKLSLTEFQKAEVKLELGDILVLQEKFNQALIYYTQIQRSLKNSEISQEARYKVAKTSYYKGDFKWAESQLKILKASTSQLIANDALDLKLLITDNKYEDSLQTALKLYAKADLLAFQNRNDEAISLLSKVLAAHKTEPIIAQALYKQAELFEGKQQFEKAESNYKSIIENYGEGILIDNALFKLAELYMNYLEQPDKAKPLYEEIIFSHPDSIYFVEARKKFRALRGDAIN</sequence>
<name>A0A090WND9_9FLAO</name>
<dbReference type="SMART" id="SM00028">
    <property type="entry name" value="TPR"/>
    <property type="match status" value="3"/>
</dbReference>
<reference evidence="1 2" key="1">
    <citation type="journal article" date="2014" name="Genome Announc.">
        <title>Draft Genome Sequences of Marine Flavobacterium Algibacter lectus Strains SS8 and NR4.</title>
        <authorList>
            <person name="Takatani N."/>
            <person name="Nakanishi M."/>
            <person name="Meirelles P."/>
            <person name="Mino S."/>
            <person name="Suda W."/>
            <person name="Oshima K."/>
            <person name="Hattori M."/>
            <person name="Ohkuma M."/>
            <person name="Hosokawa M."/>
            <person name="Miyashita K."/>
            <person name="Thompson F.L."/>
            <person name="Niwa A."/>
            <person name="Sawabe T."/>
            <person name="Sawabe T."/>
        </authorList>
    </citation>
    <scope>NUCLEOTIDE SEQUENCE [LARGE SCALE GENOMIC DNA]</scope>
    <source>
        <strain evidence="2">JCM19274</strain>
    </source>
</reference>
<dbReference type="Gene3D" id="1.25.40.10">
    <property type="entry name" value="Tetratricopeptide repeat domain"/>
    <property type="match status" value="3"/>
</dbReference>
<protein>
    <submittedName>
        <fullName evidence="1">Secreted protein containing tetratricopeptide re peats</fullName>
    </submittedName>
</protein>
<proteinExistence type="predicted"/>
<dbReference type="SUPFAM" id="SSF48452">
    <property type="entry name" value="TPR-like"/>
    <property type="match status" value="2"/>
</dbReference>